<feature type="chain" id="PRO_5026907702" description="DUF1849 family protein" evidence="1">
    <location>
        <begin position="24"/>
        <end position="223"/>
    </location>
</feature>
<keyword evidence="1" id="KW-0732">Signal</keyword>
<gene>
    <name evidence="2" type="ORF">HTY61_16515</name>
</gene>
<evidence type="ECO:0000256" key="1">
    <source>
        <dbReference type="SAM" id="SignalP"/>
    </source>
</evidence>
<dbReference type="EMBL" id="CP054836">
    <property type="protein sequence ID" value="QKV19939.1"/>
    <property type="molecule type" value="Genomic_DNA"/>
</dbReference>
<evidence type="ECO:0000313" key="2">
    <source>
        <dbReference type="EMBL" id="QKV19939.1"/>
    </source>
</evidence>
<evidence type="ECO:0008006" key="4">
    <source>
        <dbReference type="Google" id="ProtNLM"/>
    </source>
</evidence>
<accession>A0A6N1VL48</accession>
<dbReference type="RefSeq" id="WP_175277830.1">
    <property type="nucleotide sequence ID" value="NZ_CP054836.1"/>
</dbReference>
<reference evidence="2 3" key="1">
    <citation type="submission" date="2020-06" db="EMBL/GenBank/DDBJ databases">
        <title>Oricola thermophila sp. nov. isolated from a tidal sediments.</title>
        <authorList>
            <person name="Kwon K.K."/>
            <person name="Yang S.-H."/>
            <person name="Park M.-J."/>
        </authorList>
    </citation>
    <scope>NUCLEOTIDE SEQUENCE [LARGE SCALE GENOMIC DNA]</scope>
    <source>
        <strain evidence="2 3">MEBiC13590</strain>
    </source>
</reference>
<feature type="signal peptide" evidence="1">
    <location>
        <begin position="1"/>
        <end position="23"/>
    </location>
</feature>
<evidence type="ECO:0000313" key="3">
    <source>
        <dbReference type="Proteomes" id="UP000509367"/>
    </source>
</evidence>
<dbReference type="KEGG" id="orm:HTY61_16515"/>
<dbReference type="Proteomes" id="UP000509367">
    <property type="component" value="Chromosome"/>
</dbReference>
<proteinExistence type="predicted"/>
<sequence length="223" mass="24135">MPRSTIPPLLAAIFALLLSPAEACTFLLEDDSGPRIARLGDIRPGTTRGVLSCGARRHAVLFWTLAVDADKAEIGVRDGKLFDTRFTGPLTELMSARIENHVRVSVHERTETTGMPRSPMPAGRHSFRRFVTFCDLGNDADPLDCSVGSARIKARATATDSDRDGHPDFSLHEISLYDGTSRLHVMSFTAPFADSITAEIGTSIEAINAVSDVLRAREVASAD</sequence>
<protein>
    <recommendedName>
        <fullName evidence="4">DUF1849 family protein</fullName>
    </recommendedName>
</protein>
<name>A0A6N1VL48_9HYPH</name>
<keyword evidence="3" id="KW-1185">Reference proteome</keyword>
<organism evidence="2 3">
    <name type="scientific">Oricola thermophila</name>
    <dbReference type="NCBI Taxonomy" id="2742145"/>
    <lineage>
        <taxon>Bacteria</taxon>
        <taxon>Pseudomonadati</taxon>
        <taxon>Pseudomonadota</taxon>
        <taxon>Alphaproteobacteria</taxon>
        <taxon>Hyphomicrobiales</taxon>
        <taxon>Ahrensiaceae</taxon>
        <taxon>Oricola</taxon>
    </lineage>
</organism>
<dbReference type="AlphaFoldDB" id="A0A6N1VL48"/>